<proteinExistence type="predicted"/>
<reference evidence="1" key="1">
    <citation type="submission" date="2023-10" db="EMBL/GenBank/DDBJ databases">
        <title>Amphibacter perezi, gen. nov., sp. nov. a novel taxa of the family Comamonadaceae, class Betaproteobacteria isolated from the skin microbiota of Pelophylax perezi from different populations.</title>
        <authorList>
            <person name="Costa S."/>
            <person name="Proenca D.N."/>
            <person name="Lopes I."/>
            <person name="Morais P.V."/>
        </authorList>
    </citation>
    <scope>NUCLEOTIDE SEQUENCE</scope>
    <source>
        <strain evidence="1">SL12-8</strain>
    </source>
</reference>
<evidence type="ECO:0000313" key="2">
    <source>
        <dbReference type="Proteomes" id="UP001364695"/>
    </source>
</evidence>
<sequence>MTHTAMSPSAAAPRTGRVERNTSETRIAVAVTLDGSGRASLATGIGFLDHMLDQIARHGMMDLDIQVQGDLHIDGHHTVEDTGIALGQAFAQAVGDKKGLTRYGHAYVPLDEALSRVVVDFSGRPGLHFHVPFTAGMIGQLDTQLVFEFFQGFVNHAGVTLHIDNLKGINAHHQCETVFKAFGRALRMALTLDPASAGVVPSTKGCL</sequence>
<dbReference type="Proteomes" id="UP001364695">
    <property type="component" value="Unassembled WGS sequence"/>
</dbReference>
<keyword evidence="2" id="KW-1185">Reference proteome</keyword>
<name>A0ACC6P1S3_9BURK</name>
<protein>
    <submittedName>
        <fullName evidence="1">Imidazoleglycerol-phosphate dehydratase HisB</fullName>
        <ecNumber evidence="1">4.2.1.19</ecNumber>
    </submittedName>
</protein>
<dbReference type="EC" id="4.2.1.19" evidence="1"/>
<comment type="caution">
    <text evidence="1">The sequence shown here is derived from an EMBL/GenBank/DDBJ whole genome shotgun (WGS) entry which is preliminary data.</text>
</comment>
<evidence type="ECO:0000313" key="1">
    <source>
        <dbReference type="EMBL" id="MEJ7138183.1"/>
    </source>
</evidence>
<keyword evidence="1" id="KW-0456">Lyase</keyword>
<accession>A0ACC6P1S3</accession>
<organism evidence="1 2">
    <name type="scientific">Amphibiibacter pelophylacis</name>
    <dbReference type="NCBI Taxonomy" id="1799477"/>
    <lineage>
        <taxon>Bacteria</taxon>
        <taxon>Pseudomonadati</taxon>
        <taxon>Pseudomonadota</taxon>
        <taxon>Betaproteobacteria</taxon>
        <taxon>Burkholderiales</taxon>
        <taxon>Sphaerotilaceae</taxon>
        <taxon>Amphibiibacter</taxon>
    </lineage>
</organism>
<dbReference type="EMBL" id="JAWDIE010000008">
    <property type="protein sequence ID" value="MEJ7138183.1"/>
    <property type="molecule type" value="Genomic_DNA"/>
</dbReference>
<gene>
    <name evidence="1" type="primary">hisB</name>
    <name evidence="1" type="ORF">RV045_07030</name>
</gene>